<keyword evidence="2" id="KW-1185">Reference proteome</keyword>
<reference evidence="1 2" key="1">
    <citation type="journal article" date="2019" name="Int. J. Syst. Evol. Microbiol.">
        <title>The Global Catalogue of Microorganisms (GCM) 10K type strain sequencing project: providing services to taxonomists for standard genome sequencing and annotation.</title>
        <authorList>
            <consortium name="The Broad Institute Genomics Platform"/>
            <consortium name="The Broad Institute Genome Sequencing Center for Infectious Disease"/>
            <person name="Wu L."/>
            <person name="Ma J."/>
        </authorList>
    </citation>
    <scope>NUCLEOTIDE SEQUENCE [LARGE SCALE GENOMIC DNA]</scope>
    <source>
        <strain evidence="1 2">JCM 13244</strain>
    </source>
</reference>
<dbReference type="Proteomes" id="UP001499947">
    <property type="component" value="Unassembled WGS sequence"/>
</dbReference>
<evidence type="ECO:0000313" key="2">
    <source>
        <dbReference type="Proteomes" id="UP001499947"/>
    </source>
</evidence>
<proteinExistence type="predicted"/>
<dbReference type="EMBL" id="BAAALR010000002">
    <property type="protein sequence ID" value="GAA1664899.1"/>
    <property type="molecule type" value="Genomic_DNA"/>
</dbReference>
<name>A0ABN2G4K2_9ACTN</name>
<gene>
    <name evidence="1" type="ORF">GCM10009680_00730</name>
</gene>
<sequence>MSVSSAMPWEARTARRVTREILAARGSLGRRREYVQGPSDGPAVGSCGATVAMRVSLG</sequence>
<evidence type="ECO:0000313" key="1">
    <source>
        <dbReference type="EMBL" id="GAA1664899.1"/>
    </source>
</evidence>
<protein>
    <submittedName>
        <fullName evidence="1">Uncharacterized protein</fullName>
    </submittedName>
</protein>
<accession>A0ABN2G4K2</accession>
<organism evidence="1 2">
    <name type="scientific">Streptomyces yatensis</name>
    <dbReference type="NCBI Taxonomy" id="155177"/>
    <lineage>
        <taxon>Bacteria</taxon>
        <taxon>Bacillati</taxon>
        <taxon>Actinomycetota</taxon>
        <taxon>Actinomycetes</taxon>
        <taxon>Kitasatosporales</taxon>
        <taxon>Streptomycetaceae</taxon>
        <taxon>Streptomyces</taxon>
        <taxon>Streptomyces violaceusniger group</taxon>
    </lineage>
</organism>
<comment type="caution">
    <text evidence="1">The sequence shown here is derived from an EMBL/GenBank/DDBJ whole genome shotgun (WGS) entry which is preliminary data.</text>
</comment>